<dbReference type="EMBL" id="JAUSSU010000025">
    <property type="protein sequence ID" value="MDQ0116769.1"/>
    <property type="molecule type" value="Genomic_DNA"/>
</dbReference>
<dbReference type="Proteomes" id="UP001229346">
    <property type="component" value="Unassembled WGS sequence"/>
</dbReference>
<feature type="transmembrane region" description="Helical" evidence="7">
    <location>
        <begin position="82"/>
        <end position="104"/>
    </location>
</feature>
<feature type="transmembrane region" description="Helical" evidence="7">
    <location>
        <begin position="349"/>
        <end position="372"/>
    </location>
</feature>
<evidence type="ECO:0000259" key="8">
    <source>
        <dbReference type="PROSITE" id="PS50850"/>
    </source>
</evidence>
<proteinExistence type="predicted"/>
<evidence type="ECO:0000256" key="3">
    <source>
        <dbReference type="ARBA" id="ARBA00022475"/>
    </source>
</evidence>
<evidence type="ECO:0000256" key="6">
    <source>
        <dbReference type="ARBA" id="ARBA00023136"/>
    </source>
</evidence>
<name>A0ABT9UEX2_PAEHA</name>
<keyword evidence="10" id="KW-1185">Reference proteome</keyword>
<dbReference type="PROSITE" id="PS50850">
    <property type="entry name" value="MFS"/>
    <property type="match status" value="1"/>
</dbReference>
<dbReference type="PANTHER" id="PTHR23513:SF6">
    <property type="entry name" value="MAJOR FACILITATOR SUPERFAMILY ASSOCIATED DOMAIN-CONTAINING PROTEIN"/>
    <property type="match status" value="1"/>
</dbReference>
<feature type="transmembrane region" description="Helical" evidence="7">
    <location>
        <begin position="291"/>
        <end position="311"/>
    </location>
</feature>
<dbReference type="PANTHER" id="PTHR23513">
    <property type="entry name" value="INTEGRAL MEMBRANE EFFLUX PROTEIN-RELATED"/>
    <property type="match status" value="1"/>
</dbReference>
<protein>
    <submittedName>
        <fullName evidence="9">DHA3 family macrolide efflux protein-like MFS transporter</fullName>
    </submittedName>
</protein>
<evidence type="ECO:0000256" key="4">
    <source>
        <dbReference type="ARBA" id="ARBA00022692"/>
    </source>
</evidence>
<dbReference type="InterPro" id="IPR036259">
    <property type="entry name" value="MFS_trans_sf"/>
</dbReference>
<organism evidence="9 10">
    <name type="scientific">Paenibacillus harenae</name>
    <dbReference type="NCBI Taxonomy" id="306543"/>
    <lineage>
        <taxon>Bacteria</taxon>
        <taxon>Bacillati</taxon>
        <taxon>Bacillota</taxon>
        <taxon>Bacilli</taxon>
        <taxon>Bacillales</taxon>
        <taxon>Paenibacillaceae</taxon>
        <taxon>Paenibacillus</taxon>
    </lineage>
</organism>
<dbReference type="SUPFAM" id="SSF103473">
    <property type="entry name" value="MFS general substrate transporter"/>
    <property type="match status" value="1"/>
</dbReference>
<dbReference type="InterPro" id="IPR020846">
    <property type="entry name" value="MFS_dom"/>
</dbReference>
<feature type="transmembrane region" description="Helical" evidence="7">
    <location>
        <begin position="317"/>
        <end position="337"/>
    </location>
</feature>
<evidence type="ECO:0000256" key="1">
    <source>
        <dbReference type="ARBA" id="ARBA00004651"/>
    </source>
</evidence>
<feature type="domain" description="Major facilitator superfamily (MFS) profile" evidence="8">
    <location>
        <begin position="226"/>
        <end position="414"/>
    </location>
</feature>
<dbReference type="Pfam" id="PF07690">
    <property type="entry name" value="MFS_1"/>
    <property type="match status" value="1"/>
</dbReference>
<dbReference type="CDD" id="cd06173">
    <property type="entry name" value="MFS_MefA_like"/>
    <property type="match status" value="1"/>
</dbReference>
<evidence type="ECO:0000313" key="9">
    <source>
        <dbReference type="EMBL" id="MDQ0116769.1"/>
    </source>
</evidence>
<keyword evidence="3" id="KW-1003">Cell membrane</keyword>
<feature type="transmembrane region" description="Helical" evidence="7">
    <location>
        <begin position="21"/>
        <end position="44"/>
    </location>
</feature>
<keyword evidence="2" id="KW-0813">Transport</keyword>
<feature type="transmembrane region" description="Helical" evidence="7">
    <location>
        <begin position="227"/>
        <end position="251"/>
    </location>
</feature>
<dbReference type="Gene3D" id="1.20.1250.20">
    <property type="entry name" value="MFS general substrate transporter like domains"/>
    <property type="match status" value="1"/>
</dbReference>
<keyword evidence="5 7" id="KW-1133">Transmembrane helix</keyword>
<evidence type="ECO:0000256" key="7">
    <source>
        <dbReference type="SAM" id="Phobius"/>
    </source>
</evidence>
<comment type="subcellular location">
    <subcellularLocation>
        <location evidence="1">Cell membrane</location>
        <topology evidence="1">Multi-pass membrane protein</topology>
    </subcellularLocation>
</comment>
<feature type="transmembrane region" description="Helical" evidence="7">
    <location>
        <begin position="50"/>
        <end position="75"/>
    </location>
</feature>
<comment type="caution">
    <text evidence="9">The sequence shown here is derived from an EMBL/GenBank/DDBJ whole genome shotgun (WGS) entry which is preliminary data.</text>
</comment>
<dbReference type="InterPro" id="IPR011701">
    <property type="entry name" value="MFS"/>
</dbReference>
<sequence>MTTELQPTTNATNWKKAFATIFTGQIFSILTTAMVQFSIIWHLTETTESAVVLTIAGLIGFLPQALLGPFIGVLLDRWNRKLTMIIADSSIALFSLALGLYYYFGEPSLAFVYLILMVRSTASAFHAPAFQAAIPLIAPEDQLTRVAGWQQMIFSFSTVIGPALGIAVYSATSLGVVLLLDVAGALIANLMLLFVKFNQPKPEVKQQPHFFNELKLGWQTFIQVKPVVTITLAAAIFSVAFMPLAMLFPFMTLSHFERGGYSASLVEAVFSIGMMAGGLLLSVAASRWKDVTYIGFSLVAIGATCVASGLIGKDAFIAFVVLSFLMGATAPFFNGPYMAMIQRAYEPEMLGRVISIATSVMLLASPVGLLMAGPLVDKYGVQMWFFWSGIVVVLTGLFIFVQFKRLQLPETVTE</sequence>
<evidence type="ECO:0000313" key="10">
    <source>
        <dbReference type="Proteomes" id="UP001229346"/>
    </source>
</evidence>
<evidence type="ECO:0000256" key="5">
    <source>
        <dbReference type="ARBA" id="ARBA00022989"/>
    </source>
</evidence>
<evidence type="ECO:0000256" key="2">
    <source>
        <dbReference type="ARBA" id="ARBA00022448"/>
    </source>
</evidence>
<keyword evidence="4 7" id="KW-0812">Transmembrane</keyword>
<reference evidence="9 10" key="1">
    <citation type="submission" date="2023-07" db="EMBL/GenBank/DDBJ databases">
        <title>Sorghum-associated microbial communities from plants grown in Nebraska, USA.</title>
        <authorList>
            <person name="Schachtman D."/>
        </authorList>
    </citation>
    <scope>NUCLEOTIDE SEQUENCE [LARGE SCALE GENOMIC DNA]</scope>
    <source>
        <strain evidence="9 10">CC482</strain>
    </source>
</reference>
<dbReference type="RefSeq" id="WP_307210582.1">
    <property type="nucleotide sequence ID" value="NZ_JAUSST010000017.1"/>
</dbReference>
<gene>
    <name evidence="9" type="ORF">J2T15_006251</name>
</gene>
<feature type="transmembrane region" description="Helical" evidence="7">
    <location>
        <begin position="263"/>
        <end position="284"/>
    </location>
</feature>
<accession>A0ABT9UEX2</accession>
<feature type="transmembrane region" description="Helical" evidence="7">
    <location>
        <begin position="384"/>
        <end position="401"/>
    </location>
</feature>
<keyword evidence="6 7" id="KW-0472">Membrane</keyword>